<dbReference type="GO" id="GO:0005549">
    <property type="term" value="F:odorant binding"/>
    <property type="evidence" value="ECO:0007669"/>
    <property type="project" value="InterPro"/>
</dbReference>
<reference evidence="13" key="1">
    <citation type="journal article" date="2020" name="G3 (Bethesda)">
        <title>High-Quality Assemblies for Three Invasive Social Wasps from the &lt;i&gt;Vespula&lt;/i&gt; Genus.</title>
        <authorList>
            <person name="Harrop T.W.R."/>
            <person name="Guhlin J."/>
            <person name="McLaughlin G.M."/>
            <person name="Permina E."/>
            <person name="Stockwell P."/>
            <person name="Gilligan J."/>
            <person name="Le Lec M.F."/>
            <person name="Gruber M.A.M."/>
            <person name="Quinn O."/>
            <person name="Lovegrove M."/>
            <person name="Duncan E.J."/>
            <person name="Remnant E.J."/>
            <person name="Van Eeckhoven J."/>
            <person name="Graham B."/>
            <person name="Knapp R.A."/>
            <person name="Langford K.W."/>
            <person name="Kronenberg Z."/>
            <person name="Press M.O."/>
            <person name="Eacker S.M."/>
            <person name="Wilson-Rankin E.E."/>
            <person name="Purcell J."/>
            <person name="Lester P.J."/>
            <person name="Dearden P.K."/>
        </authorList>
    </citation>
    <scope>NUCLEOTIDE SEQUENCE</scope>
    <source>
        <strain evidence="13">Marl-1</strain>
    </source>
</reference>
<gene>
    <name evidence="13" type="ORF">HZH66_012406</name>
</gene>
<dbReference type="PANTHER" id="PTHR21137">
    <property type="entry name" value="ODORANT RECEPTOR"/>
    <property type="match status" value="1"/>
</dbReference>
<dbReference type="Proteomes" id="UP000614350">
    <property type="component" value="Unassembled WGS sequence"/>
</dbReference>
<accession>A0A834J8Z5</accession>
<protein>
    <recommendedName>
        <fullName evidence="15">Odorant receptor</fullName>
    </recommendedName>
</protein>
<evidence type="ECO:0000256" key="5">
    <source>
        <dbReference type="ARBA" id="ARBA00022989"/>
    </source>
</evidence>
<keyword evidence="4" id="KW-0552">Olfaction</keyword>
<dbReference type="EMBL" id="JACSEA010000016">
    <property type="protein sequence ID" value="KAF7384156.1"/>
    <property type="molecule type" value="Genomic_DNA"/>
</dbReference>
<dbReference type="AlphaFoldDB" id="A0A834J8Z5"/>
<evidence type="ECO:0000256" key="6">
    <source>
        <dbReference type="ARBA" id="ARBA00023136"/>
    </source>
</evidence>
<evidence type="ECO:0000313" key="14">
    <source>
        <dbReference type="Proteomes" id="UP000614350"/>
    </source>
</evidence>
<evidence type="ECO:0008006" key="15">
    <source>
        <dbReference type="Google" id="ProtNLM"/>
    </source>
</evidence>
<feature type="transmembrane region" description="Helical" evidence="12">
    <location>
        <begin position="256"/>
        <end position="274"/>
    </location>
</feature>
<dbReference type="PANTHER" id="PTHR21137:SF37">
    <property type="entry name" value="ODORANT RECEPTOR 46A, ISOFORM B-RELATED"/>
    <property type="match status" value="1"/>
</dbReference>
<comment type="similarity">
    <text evidence="10">Belongs to the insect chemoreceptor superfamily. Heteromeric odorant receptor channel (TC 1.A.69) family. Or2a subfamily.</text>
</comment>
<feature type="transmembrane region" description="Helical" evidence="12">
    <location>
        <begin position="177"/>
        <end position="208"/>
    </location>
</feature>
<evidence type="ECO:0000256" key="12">
    <source>
        <dbReference type="SAM" id="Phobius"/>
    </source>
</evidence>
<proteinExistence type="inferred from homology"/>
<keyword evidence="14" id="KW-1185">Reference proteome</keyword>
<dbReference type="GO" id="GO:0005886">
    <property type="term" value="C:plasma membrane"/>
    <property type="evidence" value="ECO:0007669"/>
    <property type="project" value="TreeGrafter"/>
</dbReference>
<comment type="subunit">
    <text evidence="11">Interacts with Orco. Complexes exist early in the endomembrane system in olfactory sensory neurons (OSNs), coupling these complexes to the conserved ciliary trafficking pathway.</text>
</comment>
<keyword evidence="8" id="KW-0807">Transducer</keyword>
<evidence type="ECO:0000256" key="1">
    <source>
        <dbReference type="ARBA" id="ARBA00004141"/>
    </source>
</evidence>
<evidence type="ECO:0000256" key="11">
    <source>
        <dbReference type="ARBA" id="ARBA00038679"/>
    </source>
</evidence>
<feature type="transmembrane region" description="Helical" evidence="12">
    <location>
        <begin position="36"/>
        <end position="57"/>
    </location>
</feature>
<name>A0A834J8Z5_VESVU</name>
<evidence type="ECO:0000256" key="10">
    <source>
        <dbReference type="ARBA" id="ARBA00037946"/>
    </source>
</evidence>
<feature type="transmembrane region" description="Helical" evidence="12">
    <location>
        <begin position="137"/>
        <end position="157"/>
    </location>
</feature>
<keyword evidence="6 12" id="KW-0472">Membrane</keyword>
<evidence type="ECO:0000256" key="7">
    <source>
        <dbReference type="ARBA" id="ARBA00023170"/>
    </source>
</evidence>
<dbReference type="InterPro" id="IPR004117">
    <property type="entry name" value="7tm6_olfct_rcpt"/>
</dbReference>
<comment type="caution">
    <text evidence="13">The sequence shown here is derived from an EMBL/GenBank/DDBJ whole genome shotgun (WGS) entry which is preliminary data.</text>
</comment>
<evidence type="ECO:0000313" key="13">
    <source>
        <dbReference type="EMBL" id="KAF7384156.1"/>
    </source>
</evidence>
<evidence type="ECO:0000256" key="4">
    <source>
        <dbReference type="ARBA" id="ARBA00022725"/>
    </source>
</evidence>
<comment type="function">
    <text evidence="9">Odorant receptor which mediates acceptance or avoidance behavior, depending on its substrates. The odorant receptor repertoire encodes a large collection of odor stimuli that vary widely in identity, intensity, and duration. May form a complex with Orco to form odorant-sensing units, providing sensitive and prolonged odorant signaling and calcium permeability.</text>
</comment>
<dbReference type="Pfam" id="PF02949">
    <property type="entry name" value="7tm_6"/>
    <property type="match status" value="1"/>
</dbReference>
<keyword evidence="2" id="KW-0716">Sensory transduction</keyword>
<evidence type="ECO:0000256" key="8">
    <source>
        <dbReference type="ARBA" id="ARBA00023224"/>
    </source>
</evidence>
<feature type="transmembrane region" description="Helical" evidence="12">
    <location>
        <begin position="77"/>
        <end position="95"/>
    </location>
</feature>
<evidence type="ECO:0000256" key="2">
    <source>
        <dbReference type="ARBA" id="ARBA00022606"/>
    </source>
</evidence>
<comment type="subcellular location">
    <subcellularLocation>
        <location evidence="1">Membrane</location>
        <topology evidence="1">Multi-pass membrane protein</topology>
    </subcellularLocation>
</comment>
<evidence type="ECO:0000256" key="3">
    <source>
        <dbReference type="ARBA" id="ARBA00022692"/>
    </source>
</evidence>
<keyword evidence="3 12" id="KW-0812">Transmembrane</keyword>
<dbReference type="GO" id="GO:0007165">
    <property type="term" value="P:signal transduction"/>
    <property type="evidence" value="ECO:0007669"/>
    <property type="project" value="UniProtKB-KW"/>
</dbReference>
<organism evidence="13 14">
    <name type="scientific">Vespula vulgaris</name>
    <name type="common">Yellow jacket</name>
    <name type="synonym">Wasp</name>
    <dbReference type="NCBI Taxonomy" id="7454"/>
    <lineage>
        <taxon>Eukaryota</taxon>
        <taxon>Metazoa</taxon>
        <taxon>Ecdysozoa</taxon>
        <taxon>Arthropoda</taxon>
        <taxon>Hexapoda</taxon>
        <taxon>Insecta</taxon>
        <taxon>Pterygota</taxon>
        <taxon>Neoptera</taxon>
        <taxon>Endopterygota</taxon>
        <taxon>Hymenoptera</taxon>
        <taxon>Apocrita</taxon>
        <taxon>Aculeata</taxon>
        <taxon>Vespoidea</taxon>
        <taxon>Vespidae</taxon>
        <taxon>Vespinae</taxon>
        <taxon>Vespula</taxon>
    </lineage>
</organism>
<keyword evidence="7" id="KW-0675">Receptor</keyword>
<feature type="transmembrane region" description="Helical" evidence="12">
    <location>
        <begin position="286"/>
        <end position="304"/>
    </location>
</feature>
<dbReference type="GO" id="GO:0004984">
    <property type="term" value="F:olfactory receptor activity"/>
    <property type="evidence" value="ECO:0007669"/>
    <property type="project" value="InterPro"/>
</dbReference>
<keyword evidence="5 12" id="KW-1133">Transmembrane helix</keyword>
<evidence type="ECO:0000256" key="9">
    <source>
        <dbReference type="ARBA" id="ARBA00037764"/>
    </source>
</evidence>
<sequence length="315" mass="36168">MTVRTFRSVHIGNREVILNGKFLCGSRRPPSWSPSIYKCLLYNLYTITIAFLVSSLALSQMIGMALNADASNISDDIYLFLVQFVSCFKLLSLVVNRNNIVDLIVTLGQEPHQPLDDVEMNIHAKFDRLCRFNTNTYTSFVVFTVSNFLLLSLFTSFNKRELTFQAWLPFEVNMAPIVFYLSYLHQMLAMILGAVIHVALDTIVWYLLINITCQIRILENRLTNITNERKATLKLCIRHHECIYNFAAAVNETFKFTIFIQFSASTLTVCFTLIRLTSISANNLEFIKMLLFMSGMLAQLYLYCSHGHLITLKVF</sequence>